<dbReference type="SUPFAM" id="SSF103473">
    <property type="entry name" value="MFS general substrate transporter"/>
    <property type="match status" value="1"/>
</dbReference>
<evidence type="ECO:0000313" key="10">
    <source>
        <dbReference type="Proteomes" id="UP000181980"/>
    </source>
</evidence>
<keyword evidence="4 7" id="KW-0812">Transmembrane</keyword>
<keyword evidence="10" id="KW-1185">Reference proteome</keyword>
<dbReference type="InterPro" id="IPR020846">
    <property type="entry name" value="MFS_dom"/>
</dbReference>
<dbReference type="CDD" id="cd17321">
    <property type="entry name" value="MFS_MMR_MDR_like"/>
    <property type="match status" value="1"/>
</dbReference>
<feature type="transmembrane region" description="Helical" evidence="7">
    <location>
        <begin position="348"/>
        <end position="374"/>
    </location>
</feature>
<evidence type="ECO:0000256" key="1">
    <source>
        <dbReference type="ARBA" id="ARBA00004651"/>
    </source>
</evidence>
<dbReference type="InterPro" id="IPR011701">
    <property type="entry name" value="MFS"/>
</dbReference>
<dbReference type="Gene3D" id="1.20.1720.10">
    <property type="entry name" value="Multidrug resistance protein D"/>
    <property type="match status" value="1"/>
</dbReference>
<evidence type="ECO:0000256" key="7">
    <source>
        <dbReference type="SAM" id="Phobius"/>
    </source>
</evidence>
<feature type="transmembrane region" description="Helical" evidence="7">
    <location>
        <begin position="195"/>
        <end position="214"/>
    </location>
</feature>
<dbReference type="EMBL" id="FNUC01000004">
    <property type="protein sequence ID" value="SEF18899.1"/>
    <property type="molecule type" value="Genomic_DNA"/>
</dbReference>
<evidence type="ECO:0000259" key="8">
    <source>
        <dbReference type="PROSITE" id="PS50850"/>
    </source>
</evidence>
<accession>A0A1H5PYX2</accession>
<dbReference type="STRING" id="561176.SAMN04488561_6970"/>
<dbReference type="Pfam" id="PF07690">
    <property type="entry name" value="MFS_1"/>
    <property type="match status" value="1"/>
</dbReference>
<protein>
    <submittedName>
        <fullName evidence="9">Drug resistance transporter, EmrB/QacA subfamily</fullName>
    </submittedName>
</protein>
<evidence type="ECO:0000313" key="9">
    <source>
        <dbReference type="EMBL" id="SEF18899.1"/>
    </source>
</evidence>
<evidence type="ECO:0000256" key="5">
    <source>
        <dbReference type="ARBA" id="ARBA00022989"/>
    </source>
</evidence>
<evidence type="ECO:0000256" key="3">
    <source>
        <dbReference type="ARBA" id="ARBA00022475"/>
    </source>
</evidence>
<keyword evidence="6 7" id="KW-0472">Membrane</keyword>
<feature type="transmembrane region" description="Helical" evidence="7">
    <location>
        <begin position="257"/>
        <end position="281"/>
    </location>
</feature>
<dbReference type="PANTHER" id="PTHR42718:SF46">
    <property type="entry name" value="BLR6921 PROTEIN"/>
    <property type="match status" value="1"/>
</dbReference>
<reference evidence="10" key="1">
    <citation type="submission" date="2016-10" db="EMBL/GenBank/DDBJ databases">
        <authorList>
            <person name="Varghese N."/>
            <person name="Submissions S."/>
        </authorList>
    </citation>
    <scope>NUCLEOTIDE SEQUENCE [LARGE SCALE GENOMIC DNA]</scope>
    <source>
        <strain evidence="10">DSM 45237</strain>
    </source>
</reference>
<keyword evidence="5 7" id="KW-1133">Transmembrane helix</keyword>
<feature type="transmembrane region" description="Helical" evidence="7">
    <location>
        <begin position="44"/>
        <end position="63"/>
    </location>
</feature>
<feature type="domain" description="Major facilitator superfamily (MFS) profile" evidence="8">
    <location>
        <begin position="9"/>
        <end position="446"/>
    </location>
</feature>
<dbReference type="RefSeq" id="WP_069111346.1">
    <property type="nucleotide sequence ID" value="NZ_FNUC01000004.1"/>
</dbReference>
<dbReference type="GO" id="GO:0022857">
    <property type="term" value="F:transmembrane transporter activity"/>
    <property type="evidence" value="ECO:0007669"/>
    <property type="project" value="InterPro"/>
</dbReference>
<feature type="transmembrane region" description="Helical" evidence="7">
    <location>
        <begin position="395"/>
        <end position="413"/>
    </location>
</feature>
<evidence type="ECO:0000256" key="2">
    <source>
        <dbReference type="ARBA" id="ARBA00022448"/>
    </source>
</evidence>
<feature type="transmembrane region" description="Helical" evidence="7">
    <location>
        <begin position="293"/>
        <end position="310"/>
    </location>
</feature>
<organism evidence="9 10">
    <name type="scientific">Jiangella alba</name>
    <dbReference type="NCBI Taxonomy" id="561176"/>
    <lineage>
        <taxon>Bacteria</taxon>
        <taxon>Bacillati</taxon>
        <taxon>Actinomycetota</taxon>
        <taxon>Actinomycetes</taxon>
        <taxon>Jiangellales</taxon>
        <taxon>Jiangellaceae</taxon>
        <taxon>Jiangella</taxon>
    </lineage>
</organism>
<keyword evidence="2" id="KW-0813">Transport</keyword>
<feature type="transmembrane region" description="Helical" evidence="7">
    <location>
        <begin position="322"/>
        <end position="342"/>
    </location>
</feature>
<keyword evidence="3" id="KW-1003">Cell membrane</keyword>
<evidence type="ECO:0000256" key="6">
    <source>
        <dbReference type="ARBA" id="ARBA00023136"/>
    </source>
</evidence>
<proteinExistence type="predicted"/>
<dbReference type="OrthoDB" id="7375466at2"/>
<sequence length="450" mass="46664">MTRERSGPVLATVCVAFFLTMLDTTVVTIALPDIQHRLDASLTQALWVVNGYTLVFAALLLPFGRLGDRYTPRAMFLAGLATFTVASAWCGLAPDAGQLIAARGLQGAGAAMLMPQTLTLIATTFPAERRGFAFGVWSGVAGLATVAGPAAGGLLVDTLTWRSVFLLNLPLGLVALAAGHALIPRQAPRRGHAAGLDLVGMLLSTGGLFLTVFALLEEQWYAGGAGLVLLTGFVLHQRTKQAGSPLVPFELFGRRNFTLMNAVLMAALFATVALLLIYTLYLQSVRDLTPAEAGLILAPPAVATLLISPVMGRLADRVDPRFIVPPGLALFAAGFLVLLAASGDDTDVLWLLPGMIGCGAGAGLVFAPANALALRDVPPAMAGAASGVVSTLRQVGTLLGAVVVGAVLRAGGTDDYTDAMPAAIWTVVGVLVLTAIATTRIRPPSERQTP</sequence>
<comment type="subcellular location">
    <subcellularLocation>
        <location evidence="1">Cell membrane</location>
        <topology evidence="1">Multi-pass membrane protein</topology>
    </subcellularLocation>
</comment>
<feature type="transmembrane region" description="Helical" evidence="7">
    <location>
        <begin position="75"/>
        <end position="94"/>
    </location>
</feature>
<feature type="transmembrane region" description="Helical" evidence="7">
    <location>
        <begin position="419"/>
        <end position="438"/>
    </location>
</feature>
<name>A0A1H5PYX2_9ACTN</name>
<dbReference type="InterPro" id="IPR036259">
    <property type="entry name" value="MFS_trans_sf"/>
</dbReference>
<dbReference type="AlphaFoldDB" id="A0A1H5PYX2"/>
<dbReference type="PROSITE" id="PS50850">
    <property type="entry name" value="MFS"/>
    <property type="match status" value="1"/>
</dbReference>
<dbReference type="PRINTS" id="PR01036">
    <property type="entry name" value="TCRTETB"/>
</dbReference>
<feature type="transmembrane region" description="Helical" evidence="7">
    <location>
        <begin position="134"/>
        <end position="155"/>
    </location>
</feature>
<dbReference type="Proteomes" id="UP000181980">
    <property type="component" value="Unassembled WGS sequence"/>
</dbReference>
<evidence type="ECO:0000256" key="4">
    <source>
        <dbReference type="ARBA" id="ARBA00022692"/>
    </source>
</evidence>
<feature type="transmembrane region" description="Helical" evidence="7">
    <location>
        <begin position="161"/>
        <end position="183"/>
    </location>
</feature>
<feature type="transmembrane region" description="Helical" evidence="7">
    <location>
        <begin position="220"/>
        <end position="236"/>
    </location>
</feature>
<dbReference type="GO" id="GO:0005886">
    <property type="term" value="C:plasma membrane"/>
    <property type="evidence" value="ECO:0007669"/>
    <property type="project" value="UniProtKB-SubCell"/>
</dbReference>
<gene>
    <name evidence="9" type="ORF">SAMN04488561_6970</name>
</gene>
<dbReference type="Gene3D" id="1.20.1250.20">
    <property type="entry name" value="MFS general substrate transporter like domains"/>
    <property type="match status" value="1"/>
</dbReference>
<dbReference type="PANTHER" id="PTHR42718">
    <property type="entry name" value="MAJOR FACILITATOR SUPERFAMILY MULTIDRUG TRANSPORTER MFSC"/>
    <property type="match status" value="1"/>
</dbReference>